<evidence type="ECO:0000256" key="3">
    <source>
        <dbReference type="ARBA" id="ARBA00019515"/>
    </source>
</evidence>
<dbReference type="Proteomes" id="UP000778970">
    <property type="component" value="Unassembled WGS sequence"/>
</dbReference>
<reference evidence="9" key="2">
    <citation type="journal article" date="2020" name="Microorganisms">
        <title>Osmotic Adaptation and Compatible Solute Biosynthesis of Phototrophic Bacteria as Revealed from Genome Analyses.</title>
        <authorList>
            <person name="Imhoff J.F."/>
            <person name="Rahn T."/>
            <person name="Kunzel S."/>
            <person name="Keller A."/>
            <person name="Neulinger S.C."/>
        </authorList>
    </citation>
    <scope>NUCLEOTIDE SEQUENCE</scope>
    <source>
        <strain evidence="9">DSM 9154</strain>
    </source>
</reference>
<evidence type="ECO:0000313" key="9">
    <source>
        <dbReference type="EMBL" id="MBK1697716.1"/>
    </source>
</evidence>
<dbReference type="PANTHER" id="PTHR30381:SF0">
    <property type="entry name" value="FLAGELLAR P-RING PROTEIN"/>
    <property type="match status" value="1"/>
</dbReference>
<organism evidence="9 10">
    <name type="scientific">Rhodovibrio salinarum</name>
    <dbReference type="NCBI Taxonomy" id="1087"/>
    <lineage>
        <taxon>Bacteria</taxon>
        <taxon>Pseudomonadati</taxon>
        <taxon>Pseudomonadota</taxon>
        <taxon>Alphaproteobacteria</taxon>
        <taxon>Rhodospirillales</taxon>
        <taxon>Rhodovibrionaceae</taxon>
        <taxon>Rhodovibrio</taxon>
    </lineage>
</organism>
<evidence type="ECO:0000256" key="8">
    <source>
        <dbReference type="HAMAP-Rule" id="MF_00416"/>
    </source>
</evidence>
<keyword evidence="6 8" id="KW-0975">Bacterial flagellum</keyword>
<dbReference type="EMBL" id="NRRE01000026">
    <property type="protein sequence ID" value="MBK1697716.1"/>
    <property type="molecule type" value="Genomic_DNA"/>
</dbReference>
<dbReference type="GO" id="GO:0071973">
    <property type="term" value="P:bacterial-type flagellum-dependent cell motility"/>
    <property type="evidence" value="ECO:0007669"/>
    <property type="project" value="InterPro"/>
</dbReference>
<dbReference type="NCBIfam" id="NF003676">
    <property type="entry name" value="PRK05303.1"/>
    <property type="match status" value="1"/>
</dbReference>
<evidence type="ECO:0000256" key="4">
    <source>
        <dbReference type="ARBA" id="ARBA00022729"/>
    </source>
</evidence>
<dbReference type="InterPro" id="IPR001782">
    <property type="entry name" value="Flag_FlgI"/>
</dbReference>
<evidence type="ECO:0000256" key="6">
    <source>
        <dbReference type="ARBA" id="ARBA00023143"/>
    </source>
</evidence>
<dbReference type="GO" id="GO:0030288">
    <property type="term" value="C:outer membrane-bounded periplasmic space"/>
    <property type="evidence" value="ECO:0007669"/>
    <property type="project" value="InterPro"/>
</dbReference>
<evidence type="ECO:0000256" key="7">
    <source>
        <dbReference type="ARBA" id="ARBA00032344"/>
    </source>
</evidence>
<dbReference type="PANTHER" id="PTHR30381">
    <property type="entry name" value="FLAGELLAR P-RING PERIPLASMIC PROTEIN FLGI"/>
    <property type="match status" value="1"/>
</dbReference>
<keyword evidence="9" id="KW-0966">Cell projection</keyword>
<dbReference type="RefSeq" id="WP_027289056.1">
    <property type="nucleotide sequence ID" value="NZ_NRRE01000026.1"/>
</dbReference>
<dbReference type="GO" id="GO:0005198">
    <property type="term" value="F:structural molecule activity"/>
    <property type="evidence" value="ECO:0007669"/>
    <property type="project" value="InterPro"/>
</dbReference>
<sequence precursor="true">MPRLSRPIRCVAVVCALALVGLWSAGASAQSRIKDITQVEGVRDNVLVGYGLVVGLNGSGDDLDDSPFTRESLIGMLQRLGVNARSQDLETENIAAVMVTADLPPFTRRGSRIDVSVSSLGTAESLLGGTLLVTPLLGADGEVYAVAQGPVNVSGFSAGGAAQQVVKGVPTAGRIPNGAIIEREIDFQLGSLSTVHLQLRNPDLTTARRVASAINQFVGEPAASSLDPATVRIDVPENYAGDTIGLLTDVEQLPISPDQVAKVVIDESSGVIVMGSNVRISTVAIAQGNLTIRVTETPQVSQPGPFAQQGQTEVVPRTDVEIDEEEDNKMAVLPAGVTLQQLVDGLNALGVGPRDMIAILHAIKAAGALQAEIEVL</sequence>
<proteinExistence type="inferred from homology"/>
<gene>
    <name evidence="8 9" type="primary">flgI</name>
    <name evidence="9" type="ORF">CKO21_10725</name>
</gene>
<name>A0A934QIP3_9PROT</name>
<comment type="similarity">
    <text evidence="8">Belongs to the FlgI family.</text>
</comment>
<accession>A0A934QIP3</accession>
<comment type="subunit">
    <text evidence="8">The basal body constitutes a major portion of the flagellar organelle and consists of four rings (L,P,S, and M) mounted on a central rod.</text>
</comment>
<dbReference type="AlphaFoldDB" id="A0A934QIP3"/>
<keyword evidence="9" id="KW-0969">Cilium</keyword>
<keyword evidence="10" id="KW-1185">Reference proteome</keyword>
<evidence type="ECO:0000256" key="2">
    <source>
        <dbReference type="ARBA" id="ARBA00004117"/>
    </source>
</evidence>
<feature type="chain" id="PRO_5038186535" description="Flagellar P-ring protein" evidence="8">
    <location>
        <begin position="30"/>
        <end position="376"/>
    </location>
</feature>
<keyword evidence="4 8" id="KW-0732">Signal</keyword>
<comment type="subcellular location">
    <subcellularLocation>
        <location evidence="2 8">Bacterial flagellum basal body</location>
    </subcellularLocation>
</comment>
<feature type="signal peptide" evidence="8">
    <location>
        <begin position="1"/>
        <end position="29"/>
    </location>
</feature>
<dbReference type="PRINTS" id="PR01010">
    <property type="entry name" value="FLGPRINGFLGI"/>
</dbReference>
<evidence type="ECO:0000256" key="5">
    <source>
        <dbReference type="ARBA" id="ARBA00022764"/>
    </source>
</evidence>
<protein>
    <recommendedName>
        <fullName evidence="3 8">Flagellar P-ring protein</fullName>
    </recommendedName>
    <alternativeName>
        <fullName evidence="7 8">Basal body P-ring protein</fullName>
    </alternativeName>
</protein>
<evidence type="ECO:0000256" key="1">
    <source>
        <dbReference type="ARBA" id="ARBA00002591"/>
    </source>
</evidence>
<reference evidence="9" key="1">
    <citation type="submission" date="2017-08" db="EMBL/GenBank/DDBJ databases">
        <authorList>
            <person name="Imhoff J.F."/>
            <person name="Rahn T."/>
            <person name="Kuenzel S."/>
            <person name="Neulinger S.C."/>
        </authorList>
    </citation>
    <scope>NUCLEOTIDE SEQUENCE</scope>
    <source>
        <strain evidence="9">DSM 9154</strain>
    </source>
</reference>
<comment type="caution">
    <text evidence="9">The sequence shown here is derived from an EMBL/GenBank/DDBJ whole genome shotgun (WGS) entry which is preliminary data.</text>
</comment>
<comment type="function">
    <text evidence="1 8">Assembles around the rod to form the L-ring and probably protects the motor/basal body from shearing forces during rotation.</text>
</comment>
<keyword evidence="9" id="KW-0282">Flagellum</keyword>
<dbReference type="HAMAP" id="MF_00416">
    <property type="entry name" value="FlgI"/>
    <property type="match status" value="1"/>
</dbReference>
<dbReference type="GO" id="GO:0009428">
    <property type="term" value="C:bacterial-type flagellum basal body, distal rod, P ring"/>
    <property type="evidence" value="ECO:0007669"/>
    <property type="project" value="InterPro"/>
</dbReference>
<dbReference type="Pfam" id="PF02119">
    <property type="entry name" value="FlgI"/>
    <property type="match status" value="1"/>
</dbReference>
<keyword evidence="5" id="KW-0574">Periplasm</keyword>
<evidence type="ECO:0000313" key="10">
    <source>
        <dbReference type="Proteomes" id="UP000778970"/>
    </source>
</evidence>